<proteinExistence type="predicted"/>
<reference evidence="1" key="1">
    <citation type="submission" date="2019-07" db="EMBL/GenBank/DDBJ databases">
        <title>Annotation for the trematode Paragonimus miyazaki's.</title>
        <authorList>
            <person name="Choi Y.-J."/>
        </authorList>
    </citation>
    <scope>NUCLEOTIDE SEQUENCE</scope>
    <source>
        <strain evidence="1">Japan</strain>
    </source>
</reference>
<sequence length="155" mass="17574">MREVALFPKSTIFKGGLRFTKFCSNEYEALSRMSVTSLIAATVDLDWQQTEAQKAPGFVWVRKLMTRFRKGPVRLDDNLPDASEAGYEAAVYARPVDTGRSIYCSLVFEKPKVTSMRAASIPRMEQTTFVLPSKLVNRLIDVLLREAKSVLFWSD</sequence>
<dbReference type="EMBL" id="JTDE01000045">
    <property type="protein sequence ID" value="KAF7262508.1"/>
    <property type="molecule type" value="Genomic_DNA"/>
</dbReference>
<dbReference type="AlphaFoldDB" id="A0A8S9ZCI0"/>
<name>A0A8S9ZCI0_9TREM</name>
<organism evidence="1 2">
    <name type="scientific">Paragonimus skrjabini miyazakii</name>
    <dbReference type="NCBI Taxonomy" id="59628"/>
    <lineage>
        <taxon>Eukaryota</taxon>
        <taxon>Metazoa</taxon>
        <taxon>Spiralia</taxon>
        <taxon>Lophotrochozoa</taxon>
        <taxon>Platyhelminthes</taxon>
        <taxon>Trematoda</taxon>
        <taxon>Digenea</taxon>
        <taxon>Plagiorchiida</taxon>
        <taxon>Troglotremata</taxon>
        <taxon>Troglotrematidae</taxon>
        <taxon>Paragonimus</taxon>
    </lineage>
</organism>
<evidence type="ECO:0000313" key="1">
    <source>
        <dbReference type="EMBL" id="KAF7262508.1"/>
    </source>
</evidence>
<gene>
    <name evidence="1" type="ORF">EG68_00219</name>
</gene>
<comment type="caution">
    <text evidence="1">The sequence shown here is derived from an EMBL/GenBank/DDBJ whole genome shotgun (WGS) entry which is preliminary data.</text>
</comment>
<accession>A0A8S9ZCI0</accession>
<dbReference type="OrthoDB" id="8033604at2759"/>
<dbReference type="InterPro" id="IPR008042">
    <property type="entry name" value="Retrotrans_Pao"/>
</dbReference>
<keyword evidence="2" id="KW-1185">Reference proteome</keyword>
<protein>
    <submittedName>
        <fullName evidence="1">Uncharacterized protein</fullName>
    </submittedName>
</protein>
<evidence type="ECO:0000313" key="2">
    <source>
        <dbReference type="Proteomes" id="UP000822476"/>
    </source>
</evidence>
<dbReference type="Pfam" id="PF05380">
    <property type="entry name" value="Peptidase_A17"/>
    <property type="match status" value="1"/>
</dbReference>
<dbReference type="Proteomes" id="UP000822476">
    <property type="component" value="Unassembled WGS sequence"/>
</dbReference>